<dbReference type="AlphaFoldDB" id="A0A345DRT1"/>
<keyword evidence="2" id="KW-1185">Reference proteome</keyword>
<evidence type="ECO:0000313" key="2">
    <source>
        <dbReference type="Proteomes" id="UP000253689"/>
    </source>
</evidence>
<name>A0A345DRT1_9MOLU</name>
<protein>
    <submittedName>
        <fullName evidence="1">Uncharacterized protein</fullName>
    </submittedName>
</protein>
<sequence>MLKSFKITNFLIRNEKTLIINNLFKNSFIFFALRKNILKFINKNNNLYYCFLLFYKNKNIFH</sequence>
<proteinExistence type="predicted"/>
<dbReference type="EMBL" id="CP031088">
    <property type="protein sequence ID" value="AXF96922.1"/>
    <property type="molecule type" value="Genomic_DNA"/>
</dbReference>
<evidence type="ECO:0000313" key="1">
    <source>
        <dbReference type="EMBL" id="AXF96922.1"/>
    </source>
</evidence>
<reference evidence="2" key="1">
    <citation type="submission" date="2018-07" db="EMBL/GenBank/DDBJ databases">
        <title>Complete Genome Sequence of Spiroplasma phoeniceum.</title>
        <authorList>
            <person name="Davis R.E."/>
            <person name="Shao J.Y."/>
            <person name="Zhao Y."/>
            <person name="Silver A."/>
            <person name="Stump z."/>
            <person name="Gasparich G."/>
        </authorList>
    </citation>
    <scope>NUCLEOTIDE SEQUENCE [LARGE SCALE GENOMIC DNA]</scope>
    <source>
        <strain evidence="2">P40</strain>
    </source>
</reference>
<organism evidence="1 2">
    <name type="scientific">Spiroplasma phoeniceum P40</name>
    <dbReference type="NCBI Taxonomy" id="1276259"/>
    <lineage>
        <taxon>Bacteria</taxon>
        <taxon>Bacillati</taxon>
        <taxon>Mycoplasmatota</taxon>
        <taxon>Mollicutes</taxon>
        <taxon>Entomoplasmatales</taxon>
        <taxon>Spiroplasmataceae</taxon>
        <taxon>Spiroplasma</taxon>
    </lineage>
</organism>
<gene>
    <name evidence="1" type="ORF">SDAV_001982</name>
</gene>
<dbReference type="KEGG" id="sphh:SDAV_001982"/>
<dbReference type="Proteomes" id="UP000253689">
    <property type="component" value="Chromosome"/>
</dbReference>
<accession>A0A345DRT1</accession>